<dbReference type="EMBL" id="BNAG01000002">
    <property type="protein sequence ID" value="GHE60769.1"/>
    <property type="molecule type" value="Genomic_DNA"/>
</dbReference>
<sequence>MEKTYALGPQEKLTLQFDYPQLIQLRTWNKQEVLIKARVFINGEEVRDDFKLLDSRKSGVLLIESQLENLDKYKSQYIFIDEDIEESKNVSIKRGGKTLVFGNGKGSYHNGTRIDIELEVFVPKEGEVEVEARYGLVEVVEMPKMLEIVATYGGADVKVAEPNLKELEVSTSWGQIFSNLTSPIQVTGGERIGEQMVASYSASKGAESVRIKSKYGHIYLRNN</sequence>
<gene>
    <name evidence="1" type="ORF">GCM10011340_14600</name>
</gene>
<name>A0ABQ3I8V2_9BACT</name>
<protein>
    <recommendedName>
        <fullName evidence="3">Adhesin domain-containing protein</fullName>
    </recommendedName>
</protein>
<reference evidence="2" key="1">
    <citation type="journal article" date="2019" name="Int. J. Syst. Evol. Microbiol.">
        <title>The Global Catalogue of Microorganisms (GCM) 10K type strain sequencing project: providing services to taxonomists for standard genome sequencing and annotation.</title>
        <authorList>
            <consortium name="The Broad Institute Genomics Platform"/>
            <consortium name="The Broad Institute Genome Sequencing Center for Infectious Disease"/>
            <person name="Wu L."/>
            <person name="Ma J."/>
        </authorList>
    </citation>
    <scope>NUCLEOTIDE SEQUENCE [LARGE SCALE GENOMIC DNA]</scope>
    <source>
        <strain evidence="2">CGMCC 1.15111</strain>
    </source>
</reference>
<organism evidence="1 2">
    <name type="scientific">Roseivirga thermotolerans</name>
    <dbReference type="NCBI Taxonomy" id="1758176"/>
    <lineage>
        <taxon>Bacteria</taxon>
        <taxon>Pseudomonadati</taxon>
        <taxon>Bacteroidota</taxon>
        <taxon>Cytophagia</taxon>
        <taxon>Cytophagales</taxon>
        <taxon>Roseivirgaceae</taxon>
        <taxon>Roseivirga</taxon>
    </lineage>
</organism>
<evidence type="ECO:0000313" key="2">
    <source>
        <dbReference type="Proteomes" id="UP000658258"/>
    </source>
</evidence>
<dbReference type="Proteomes" id="UP000658258">
    <property type="component" value="Unassembled WGS sequence"/>
</dbReference>
<keyword evidence="2" id="KW-1185">Reference proteome</keyword>
<proteinExistence type="predicted"/>
<evidence type="ECO:0008006" key="3">
    <source>
        <dbReference type="Google" id="ProtNLM"/>
    </source>
</evidence>
<evidence type="ECO:0000313" key="1">
    <source>
        <dbReference type="EMBL" id="GHE60769.1"/>
    </source>
</evidence>
<accession>A0ABQ3I8V2</accession>
<comment type="caution">
    <text evidence="1">The sequence shown here is derived from an EMBL/GenBank/DDBJ whole genome shotgun (WGS) entry which is preliminary data.</text>
</comment>